<dbReference type="AlphaFoldDB" id="A0A975YLD8"/>
<organism evidence="3 4">
    <name type="scientific">Vibrio ostreae</name>
    <dbReference type="NCBI Taxonomy" id="2841925"/>
    <lineage>
        <taxon>Bacteria</taxon>
        <taxon>Pseudomonadati</taxon>
        <taxon>Pseudomonadota</taxon>
        <taxon>Gammaproteobacteria</taxon>
        <taxon>Vibrionales</taxon>
        <taxon>Vibrionaceae</taxon>
        <taxon>Vibrio</taxon>
    </lineage>
</organism>
<dbReference type="Pfam" id="PF05359">
    <property type="entry name" value="DUF748"/>
    <property type="match status" value="2"/>
</dbReference>
<dbReference type="GO" id="GO:0090313">
    <property type="term" value="P:regulation of protein targeting to membrane"/>
    <property type="evidence" value="ECO:0007669"/>
    <property type="project" value="TreeGrafter"/>
</dbReference>
<dbReference type="InterPro" id="IPR052894">
    <property type="entry name" value="AsmA-related"/>
</dbReference>
<evidence type="ECO:0000256" key="1">
    <source>
        <dbReference type="SAM" id="MobiDB-lite"/>
    </source>
</evidence>
<dbReference type="PANTHER" id="PTHR30441">
    <property type="entry name" value="DUF748 DOMAIN-CONTAINING PROTEIN"/>
    <property type="match status" value="1"/>
</dbReference>
<evidence type="ECO:0000313" key="3">
    <source>
        <dbReference type="EMBL" id="QXO15484.1"/>
    </source>
</evidence>
<feature type="transmembrane region" description="Helical" evidence="2">
    <location>
        <begin position="21"/>
        <end position="44"/>
    </location>
</feature>
<dbReference type="EMBL" id="CP076642">
    <property type="protein sequence ID" value="QXO15484.1"/>
    <property type="molecule type" value="Genomic_DNA"/>
</dbReference>
<dbReference type="InterPro" id="IPR008023">
    <property type="entry name" value="DUF748"/>
</dbReference>
<dbReference type="Proteomes" id="UP000694232">
    <property type="component" value="Chromosome 2"/>
</dbReference>
<dbReference type="GO" id="GO:0005886">
    <property type="term" value="C:plasma membrane"/>
    <property type="evidence" value="ECO:0007669"/>
    <property type="project" value="TreeGrafter"/>
</dbReference>
<accession>A0A975YLD8</accession>
<dbReference type="KEGG" id="vos:KNV97_03415"/>
<keyword evidence="4" id="KW-1185">Reference proteome</keyword>
<dbReference type="PANTHER" id="PTHR30441:SF8">
    <property type="entry name" value="DUF748 DOMAIN-CONTAINING PROTEIN"/>
    <property type="match status" value="1"/>
</dbReference>
<keyword evidence="2" id="KW-0812">Transmembrane</keyword>
<keyword evidence="2" id="KW-0472">Membrane</keyword>
<feature type="compositionally biased region" description="Low complexity" evidence="1">
    <location>
        <begin position="384"/>
        <end position="399"/>
    </location>
</feature>
<reference evidence="3" key="1">
    <citation type="submission" date="2021-06" db="EMBL/GenBank/DDBJ databases">
        <title>Vibrio nov. sp., novel gut bacterium isolated from Yellow Sea oyster.</title>
        <authorList>
            <person name="Muhammad N."/>
            <person name="Nguyen T.H."/>
            <person name="Lee Y.-J."/>
            <person name="Ko J."/>
            <person name="Kim S.-G."/>
        </authorList>
    </citation>
    <scope>NUCLEOTIDE SEQUENCE</scope>
    <source>
        <strain evidence="3">OG9-811</strain>
    </source>
</reference>
<name>A0A975YLD8_9VIBR</name>
<dbReference type="RefSeq" id="WP_218561520.1">
    <property type="nucleotide sequence ID" value="NZ_CP076642.1"/>
</dbReference>
<keyword evidence="2" id="KW-1133">Transmembrane helix</keyword>
<protein>
    <submittedName>
        <fullName evidence="3">DUF748 domain-containing protein</fullName>
    </submittedName>
</protein>
<evidence type="ECO:0000256" key="2">
    <source>
        <dbReference type="SAM" id="Phobius"/>
    </source>
</evidence>
<sequence length="1041" mass="113017">MPNPLSPALLRFKKAPRLLRYSTYALSAYAFYAVTLGAIIPALIEAKTPELLSEQLGRHVNVHKVSINPFVLRARIEGFSIQEANGNDSFTRFDELELEFNFWQSLFALTPTVDHITLSSPQIVLQRLADDNQTRFNFSDILDTLASNASQATVATETAGQPGALPAIRVQRLNISDGQVRFHDNLTGADLSYAGLNLNLNHFDSRAISQPVAAHKADKHGAAVVSNQYSLMLEGADKGQLALNGQFQLRPFKIDGTLELKSVTLKPFWPFTADQMQAAVTGGAINLSAQFSAGERDHNFHYQVTQGQLQLKHLVVSDQSQAKIKLPSLDVQNVRVNGDHQQIDVDVIKLKGLWVEGEASAQGLDLAQLFTTKKTATSPTANNEQSQTSAEQQAATDTSTTSAPWLVKLARFAMTDTDVNIKESVQSKGVFWRFYPLSVTTGPIQSDLAKPIDYNIALAVSSGDNAAPQHARGELSTKGKVDAAKLSAEGDLSINGLDLTQVQPYLAPYVNLHLTKGELATQGHYSADNKGRAIYQGSADISNLLVKDTLHNQPLVQWQKMNINSMIFDAQKQSLQIDTIAFDAPYAKVMIAKDKRTNIGDIVVNRDANSRSETAKSSTVNPAPSTTAKQDSSAFAVDVKAITFSNGSAYFADNSLTPNFASGIELLHGSVRNLSSTPGTTAQVDIAGKIDKYAPVSLKGEINPLIANPYLDLNLIFKSVELTSVNPYSGTYAGYYIDKGQLSLALNYQLEENQLKGDNHLVIDQLKLGKPSESKLATSLPVSLALAMLQDRNGVIDLGVQVSGDVNDPDFSFGSIIFKALSNIVVKAVTAPFSLLANLVGSDEELDHVTFALGDASLSTDEQQRLDKLAQALASRPQLTLSIAAAVNEHDDSRAMAEQHIQQRMLEQSGLNTLPADFSPSYIAQSEPLADAVTALAESDLNLDLSDERDKVVQQLKQGQTDSPSDEQIDTTLMLGLYNQLVNSVNISHSQLANLAEQRAKSIKTYLVDEAMVAPERVFLLDSKTRLRTEDNGADLTLDAK</sequence>
<gene>
    <name evidence="3" type="ORF">KNV97_03415</name>
</gene>
<feature type="region of interest" description="Disordered" evidence="1">
    <location>
        <begin position="377"/>
        <end position="399"/>
    </location>
</feature>
<proteinExistence type="predicted"/>
<evidence type="ECO:0000313" key="4">
    <source>
        <dbReference type="Proteomes" id="UP000694232"/>
    </source>
</evidence>